<sequence length="1406" mass="153704">MNAAMSALRSAIGSDRKYKTTLNKIRDVLKAMEADELSRSEIVEHGTRLVEVIPESVTSLHKTRPRPTLAFCAAAVGWLFEAKLEPTLERRDEGSAKTWEEIIFLGLIEPILSIIESEDQDSSGIGDVMCRAIGRLMRSSWSQSFGRRFARSLALVLLHTCSSPSNKAMLLDPSIFGTGTLSRLIIDAKDYHHLDTLLELSFTMFSSKGGKVTRKAYADSIFGSGYALEKLPDEISNELANIHSVTNGGNSEKHVLDIMRTMSRAGIERPQLFMTKDLSYCGTRFTQTPPSNVIILDHENLCMVFCDKNGESDVFTIGNTAIKSVELIPQDPSRIIVELIVSEPPLISSSREELAIPDGHLPGSPLKMHLSIASSDVLGLKTTLAARGLGAVLKDDNALTRHSSLASIKISNAVFSIPLKNNRNPSNEQAEEMIRKYVNLPSSRDTSPPQSTKHIKSTGRVAQLRPLAPRALVTPAAATRQVAPTESKEPVNTSPSTPPITVSPTLQLSDTVLADASVKTTRSAPTRTKRAATGKSQRAAKFVALAQMDGSELTDVDPEDTPEHSVPQTVMKTPVDDAQILPTPPHTRARARVQETTPVAKTLVPSTPTMNDPSEVSSPPDLLSPSPKPTRKRKLFDGDLFEFPPLDSEHPLKQKKTKVTNAILSSQHIQPRHTAATRAKAKYGTISKRMRVSSPVESIQSADTEAVDFSPPRKAPVAPRGKKREDSSTTDRIVTRMQTRLDKNEEANVSKRQTRANAANAKPKPVNTVDEAGLTQNRGTKLDATIVPEIKAVEISEPPQRRKRGRPPKKKPTQKPTQISEPPRRKVDSIKQPPPQPEPENHDASNKAGSAHADGRTETKLTPDTIDHNITSSVQGSPEGDDLLERLSQAAKKALKHLIVDDQPTTDLPRSPSPVEAPEIEMETPDVDTIDAHALELETRTSKGATYQMRDTTVKPMESANTSPTAESSSARVEKKSSYTNSSIKPTTKLPDSSKDCESKSKEYINATRSLTRTPPSTNTQTDGRNVTAMDTTLNKEPTAIPSVLTNNIVNKMLCQQDKGATSTITRAEACVLVPREHKCLILPKTQIQHQSEIIERIQPDKIRAVTKDTPVAQVETPARDQRRTKLPQVFISVDSTNSDVDIDPSQEFAPRQPILNPTRRPNVLTSRPIPTSRPIVKLQLHEAPTPTKFKHAAVTRVLLDVGTQSSPKSALASPQKRTLPNGTRPSVSFLEPPVHLSRRGYSGSSTEDAQNSGAYRIDREKLREGHSEHSGDTILEIADKLTEIQELIMLNLGEKVQTVNAEARRAHAELTEGVAEELDKMKVESESRHHVLHKFESAFASQAQAMFDGLGRIFDFNDRMNAGIEGIIAANARAGQNVASSGLDFQIPKLFGALFTSSAQGVPAL</sequence>
<feature type="compositionally biased region" description="Polar residues" evidence="1">
    <location>
        <begin position="594"/>
        <end position="611"/>
    </location>
</feature>
<evidence type="ECO:0000256" key="1">
    <source>
        <dbReference type="SAM" id="MobiDB-lite"/>
    </source>
</evidence>
<accession>A0A8H2XXR7</accession>
<feature type="compositionally biased region" description="Low complexity" evidence="1">
    <location>
        <begin position="493"/>
        <end position="505"/>
    </location>
</feature>
<feature type="compositionally biased region" description="Basic and acidic residues" evidence="1">
    <location>
        <begin position="853"/>
        <end position="867"/>
    </location>
</feature>
<dbReference type="Proteomes" id="UP000663846">
    <property type="component" value="Unassembled WGS sequence"/>
</dbReference>
<feature type="region of interest" description="Disordered" evidence="1">
    <location>
        <begin position="691"/>
        <end position="917"/>
    </location>
</feature>
<feature type="compositionally biased region" description="Polar residues" evidence="1">
    <location>
        <begin position="942"/>
        <end position="951"/>
    </location>
</feature>
<feature type="compositionally biased region" description="Basic and acidic residues" evidence="1">
    <location>
        <begin position="739"/>
        <end position="749"/>
    </location>
</feature>
<feature type="region of interest" description="Disordered" evidence="1">
    <location>
        <begin position="938"/>
        <end position="1031"/>
    </location>
</feature>
<feature type="compositionally biased region" description="Polar residues" evidence="1">
    <location>
        <begin position="1007"/>
        <end position="1031"/>
    </location>
</feature>
<feature type="compositionally biased region" description="Polar residues" evidence="1">
    <location>
        <begin position="1216"/>
        <end position="1227"/>
    </location>
</feature>
<proteinExistence type="predicted"/>
<protein>
    <submittedName>
        <fullName evidence="2">Uncharacterized protein</fullName>
    </submittedName>
</protein>
<evidence type="ECO:0000313" key="3">
    <source>
        <dbReference type="Proteomes" id="UP000663846"/>
    </source>
</evidence>
<feature type="compositionally biased region" description="Polar residues" evidence="1">
    <location>
        <begin position="1243"/>
        <end position="1252"/>
    </location>
</feature>
<evidence type="ECO:0000313" key="2">
    <source>
        <dbReference type="EMBL" id="CAE6433315.1"/>
    </source>
</evidence>
<dbReference type="EMBL" id="CAJMWS010000329">
    <property type="protein sequence ID" value="CAE6433315.1"/>
    <property type="molecule type" value="Genomic_DNA"/>
</dbReference>
<feature type="compositionally biased region" description="Basic residues" evidence="1">
    <location>
        <begin position="801"/>
        <end position="813"/>
    </location>
</feature>
<feature type="compositionally biased region" description="Low complexity" evidence="1">
    <location>
        <begin position="612"/>
        <end position="625"/>
    </location>
</feature>
<organism evidence="2 3">
    <name type="scientific">Rhizoctonia solani</name>
    <dbReference type="NCBI Taxonomy" id="456999"/>
    <lineage>
        <taxon>Eukaryota</taxon>
        <taxon>Fungi</taxon>
        <taxon>Dikarya</taxon>
        <taxon>Basidiomycota</taxon>
        <taxon>Agaricomycotina</taxon>
        <taxon>Agaricomycetes</taxon>
        <taxon>Cantharellales</taxon>
        <taxon>Ceratobasidiaceae</taxon>
        <taxon>Rhizoctonia</taxon>
    </lineage>
</organism>
<feature type="region of interest" description="Disordered" evidence="1">
    <location>
        <begin position="577"/>
        <end position="634"/>
    </location>
</feature>
<feature type="compositionally biased region" description="Polar residues" evidence="1">
    <location>
        <begin position="959"/>
        <end position="971"/>
    </location>
</feature>
<feature type="compositionally biased region" description="Polar residues" evidence="1">
    <location>
        <begin position="440"/>
        <end position="452"/>
    </location>
</feature>
<feature type="compositionally biased region" description="Basic and acidic residues" evidence="1">
    <location>
        <begin position="992"/>
        <end position="1003"/>
    </location>
</feature>
<feature type="region of interest" description="Disordered" evidence="1">
    <location>
        <begin position="1205"/>
        <end position="1252"/>
    </location>
</feature>
<name>A0A8H2XXR7_9AGAM</name>
<gene>
    <name evidence="2" type="ORF">RDB_LOCUS112585</name>
</gene>
<reference evidence="2" key="1">
    <citation type="submission" date="2021-01" db="EMBL/GenBank/DDBJ databases">
        <authorList>
            <person name="Kaushik A."/>
        </authorList>
    </citation>
    <scope>NUCLEOTIDE SEQUENCE</scope>
    <source>
        <strain evidence="2">AG1-1C</strain>
    </source>
</reference>
<comment type="caution">
    <text evidence="2">The sequence shown here is derived from an EMBL/GenBank/DDBJ whole genome shotgun (WGS) entry which is preliminary data.</text>
</comment>
<feature type="region of interest" description="Disordered" evidence="1">
    <location>
        <begin position="439"/>
        <end position="537"/>
    </location>
</feature>
<feature type="compositionally biased region" description="Low complexity" evidence="1">
    <location>
        <begin position="756"/>
        <end position="765"/>
    </location>
</feature>
<feature type="region of interest" description="Disordered" evidence="1">
    <location>
        <begin position="1142"/>
        <end position="1169"/>
    </location>
</feature>